<protein>
    <submittedName>
        <fullName evidence="1">Uncharacterized protein</fullName>
    </submittedName>
</protein>
<dbReference type="EMBL" id="FOXB01000019">
    <property type="protein sequence ID" value="SFP43639.1"/>
    <property type="molecule type" value="Genomic_DNA"/>
</dbReference>
<evidence type="ECO:0000313" key="2">
    <source>
        <dbReference type="Proteomes" id="UP000199227"/>
    </source>
</evidence>
<accession>A0A1I5QBF5</accession>
<gene>
    <name evidence="1" type="ORF">SAMN05216234_11929</name>
</gene>
<dbReference type="AlphaFoldDB" id="A0A1I5QBF5"/>
<dbReference type="RefSeq" id="WP_092912546.1">
    <property type="nucleotide sequence ID" value="NZ_FOXB01000019.1"/>
</dbReference>
<proteinExistence type="predicted"/>
<evidence type="ECO:0000313" key="1">
    <source>
        <dbReference type="EMBL" id="SFP43639.1"/>
    </source>
</evidence>
<keyword evidence="2" id="KW-1185">Reference proteome</keyword>
<name>A0A1I5QBF5_9BACT</name>
<dbReference type="Proteomes" id="UP000199227">
    <property type="component" value="Unassembled WGS sequence"/>
</dbReference>
<dbReference type="STRING" id="223786.SAMN05216234_11929"/>
<reference evidence="1 2" key="1">
    <citation type="submission" date="2016-10" db="EMBL/GenBank/DDBJ databases">
        <authorList>
            <person name="de Groot N.N."/>
        </authorList>
    </citation>
    <scope>NUCLEOTIDE SEQUENCE [LARGE SCALE GENOMIC DNA]</scope>
    <source>
        <strain evidence="1 2">EP1-55-1</strain>
    </source>
</reference>
<sequence length="74" mass="8802">MLLELMDLEERILENRTVLIKSYPYTEILLSQINTILDFGISSDKIKEWLESNRTVINEIYELLDGKMYESFIN</sequence>
<organism evidence="1 2">
    <name type="scientific">Hydrogenimonas thermophila</name>
    <dbReference type="NCBI Taxonomy" id="223786"/>
    <lineage>
        <taxon>Bacteria</taxon>
        <taxon>Pseudomonadati</taxon>
        <taxon>Campylobacterota</taxon>
        <taxon>Epsilonproteobacteria</taxon>
        <taxon>Campylobacterales</taxon>
        <taxon>Hydrogenimonadaceae</taxon>
        <taxon>Hydrogenimonas</taxon>
    </lineage>
</organism>